<keyword evidence="3" id="KW-0862">Zinc</keyword>
<dbReference type="EMBL" id="ASHM01038629">
    <property type="protein sequence ID" value="PNX80792.1"/>
    <property type="molecule type" value="Genomic_DNA"/>
</dbReference>
<feature type="domain" description="PHD-type" evidence="4">
    <location>
        <begin position="56"/>
        <end position="108"/>
    </location>
</feature>
<dbReference type="GO" id="GO:0003682">
    <property type="term" value="F:chromatin binding"/>
    <property type="evidence" value="ECO:0007669"/>
    <property type="project" value="TreeGrafter"/>
</dbReference>
<dbReference type="GO" id="GO:0008270">
    <property type="term" value="F:zinc ion binding"/>
    <property type="evidence" value="ECO:0007669"/>
    <property type="project" value="UniProtKB-KW"/>
</dbReference>
<dbReference type="GO" id="GO:0000977">
    <property type="term" value="F:RNA polymerase II transcription regulatory region sequence-specific DNA binding"/>
    <property type="evidence" value="ECO:0007669"/>
    <property type="project" value="TreeGrafter"/>
</dbReference>
<evidence type="ECO:0000259" key="4">
    <source>
        <dbReference type="Pfam" id="PF00628"/>
    </source>
</evidence>
<keyword evidence="2" id="KW-0863">Zinc-finger</keyword>
<dbReference type="PANTHER" id="PTHR47025:SF2">
    <property type="entry name" value="AUTOIMMUNE REGULATOR"/>
    <property type="match status" value="1"/>
</dbReference>
<dbReference type="InterPro" id="IPR011011">
    <property type="entry name" value="Znf_FYVE_PHD"/>
</dbReference>
<name>A0A2K3LQI0_TRIPR</name>
<evidence type="ECO:0000256" key="3">
    <source>
        <dbReference type="ARBA" id="ARBA00022833"/>
    </source>
</evidence>
<dbReference type="Pfam" id="PF00628">
    <property type="entry name" value="PHD"/>
    <property type="match status" value="1"/>
</dbReference>
<dbReference type="InterPro" id="IPR013083">
    <property type="entry name" value="Znf_RING/FYVE/PHD"/>
</dbReference>
<evidence type="ECO:0000256" key="1">
    <source>
        <dbReference type="ARBA" id="ARBA00022723"/>
    </source>
</evidence>
<gene>
    <name evidence="5" type="ORF">L195_g036803</name>
</gene>
<comment type="caution">
    <text evidence="5">The sequence shown here is derived from an EMBL/GenBank/DDBJ whole genome shotgun (WGS) entry which is preliminary data.</text>
</comment>
<organism evidence="5 6">
    <name type="scientific">Trifolium pratense</name>
    <name type="common">Red clover</name>
    <dbReference type="NCBI Taxonomy" id="57577"/>
    <lineage>
        <taxon>Eukaryota</taxon>
        <taxon>Viridiplantae</taxon>
        <taxon>Streptophyta</taxon>
        <taxon>Embryophyta</taxon>
        <taxon>Tracheophyta</taxon>
        <taxon>Spermatophyta</taxon>
        <taxon>Magnoliopsida</taxon>
        <taxon>eudicotyledons</taxon>
        <taxon>Gunneridae</taxon>
        <taxon>Pentapetalae</taxon>
        <taxon>rosids</taxon>
        <taxon>fabids</taxon>
        <taxon>Fabales</taxon>
        <taxon>Fabaceae</taxon>
        <taxon>Papilionoideae</taxon>
        <taxon>50 kb inversion clade</taxon>
        <taxon>NPAAA clade</taxon>
        <taxon>Hologalegina</taxon>
        <taxon>IRL clade</taxon>
        <taxon>Trifolieae</taxon>
        <taxon>Trifolium</taxon>
    </lineage>
</organism>
<evidence type="ECO:0000313" key="5">
    <source>
        <dbReference type="EMBL" id="PNX80792.1"/>
    </source>
</evidence>
<sequence length="163" mass="19122">MAALISRLRFKHKMSALLSVVLRGRQYATSSIKCCPDSTDYSPYLTRKIPFEYGSCVVCREKDYGGGSKFGPSTVMVCLNCRKEFHVRCLKQRRMDDLKELPKSWFCSTTCNERFNSLMKYIKNGRQKIPEFFEEVIKEKHAFAGFRRKLHIRLQVLCAFYLY</sequence>
<reference evidence="5 6" key="2">
    <citation type="journal article" date="2017" name="Front. Plant Sci.">
        <title>Gene Classification and Mining of Molecular Markers Useful in Red Clover (Trifolium pratense) Breeding.</title>
        <authorList>
            <person name="Istvanek J."/>
            <person name="Dluhosova J."/>
            <person name="Dluhos P."/>
            <person name="Patkova L."/>
            <person name="Nedelnik J."/>
            <person name="Repkova J."/>
        </authorList>
    </citation>
    <scope>NUCLEOTIDE SEQUENCE [LARGE SCALE GENOMIC DNA]</scope>
    <source>
        <strain evidence="6">cv. Tatra</strain>
        <tissue evidence="5">Young leaves</tissue>
    </source>
</reference>
<protein>
    <recommendedName>
        <fullName evidence="4">PHD-type domain-containing protein</fullName>
    </recommendedName>
</protein>
<dbReference type="GO" id="GO:0042393">
    <property type="term" value="F:histone binding"/>
    <property type="evidence" value="ECO:0007669"/>
    <property type="project" value="TreeGrafter"/>
</dbReference>
<feature type="non-terminal residue" evidence="5">
    <location>
        <position position="163"/>
    </location>
</feature>
<dbReference type="Gene3D" id="3.30.40.10">
    <property type="entry name" value="Zinc/RING finger domain, C3HC4 (zinc finger)"/>
    <property type="match status" value="1"/>
</dbReference>
<keyword evidence="1" id="KW-0479">Metal-binding</keyword>
<dbReference type="SUPFAM" id="SSF57903">
    <property type="entry name" value="FYVE/PHD zinc finger"/>
    <property type="match status" value="1"/>
</dbReference>
<dbReference type="STRING" id="57577.A0A2K3LQI0"/>
<dbReference type="Proteomes" id="UP000236291">
    <property type="component" value="Unassembled WGS sequence"/>
</dbReference>
<dbReference type="AlphaFoldDB" id="A0A2K3LQI0"/>
<dbReference type="InterPro" id="IPR019787">
    <property type="entry name" value="Znf_PHD-finger"/>
</dbReference>
<evidence type="ECO:0000256" key="2">
    <source>
        <dbReference type="ARBA" id="ARBA00022771"/>
    </source>
</evidence>
<dbReference type="GO" id="GO:0005634">
    <property type="term" value="C:nucleus"/>
    <property type="evidence" value="ECO:0007669"/>
    <property type="project" value="TreeGrafter"/>
</dbReference>
<accession>A0A2K3LQI0</accession>
<evidence type="ECO:0000313" key="6">
    <source>
        <dbReference type="Proteomes" id="UP000236291"/>
    </source>
</evidence>
<proteinExistence type="predicted"/>
<dbReference type="GO" id="GO:0045944">
    <property type="term" value="P:positive regulation of transcription by RNA polymerase II"/>
    <property type="evidence" value="ECO:0007669"/>
    <property type="project" value="TreeGrafter"/>
</dbReference>
<reference evidence="5 6" key="1">
    <citation type="journal article" date="2014" name="Am. J. Bot.">
        <title>Genome assembly and annotation for red clover (Trifolium pratense; Fabaceae).</title>
        <authorList>
            <person name="Istvanek J."/>
            <person name="Jaros M."/>
            <person name="Krenek A."/>
            <person name="Repkova J."/>
        </authorList>
    </citation>
    <scope>NUCLEOTIDE SEQUENCE [LARGE SCALE GENOMIC DNA]</scope>
    <source>
        <strain evidence="6">cv. Tatra</strain>
        <tissue evidence="5">Young leaves</tissue>
    </source>
</reference>
<dbReference type="PANTHER" id="PTHR47025">
    <property type="entry name" value="AUTOIMMUNE REGULATOR"/>
    <property type="match status" value="1"/>
</dbReference>